<gene>
    <name evidence="1" type="ORF">OSR52_09785</name>
</gene>
<dbReference type="Proteomes" id="UP001153642">
    <property type="component" value="Unassembled WGS sequence"/>
</dbReference>
<name>A0ABT6FSA5_9FLAO</name>
<proteinExistence type="predicted"/>
<sequence>MRIITYCFLFFTGVMYSQTNIHEEVMLGPNKEKEFFVAANMDDLIQFEVKRTDGKKISHFSLTALQSNNTVFTERRFRKFKSGITSFEKSVYRLLFKNNTQDPVAFDLDVDINSYNNQPAVMAYRTVYDTVYGEEKTIMETVEKLETKTLQKEKFYLNSKSNALVKGGKDRAVFPVYLPKNTAEWFYVLTANRDEEAIKATAKTFSLASELSKYIETEKNSLSTAVTNLNAPPGANICDIYLMNKTEATKFRAGEDYGFDIEGSRENYKSGIVGVKGTQSKAYFIGVKNPDNLYGIHVGIEVVAIVKEEKKVPKLVRSPTITAKQVPYVSE</sequence>
<dbReference type="EMBL" id="JAPMUA010000003">
    <property type="protein sequence ID" value="MDG3586158.1"/>
    <property type="molecule type" value="Genomic_DNA"/>
</dbReference>
<keyword evidence="2" id="KW-1185">Reference proteome</keyword>
<comment type="caution">
    <text evidence="1">The sequence shown here is derived from an EMBL/GenBank/DDBJ whole genome shotgun (WGS) entry which is preliminary data.</text>
</comment>
<organism evidence="1 2">
    <name type="scientific">Galbibacter pacificus</name>
    <dbReference type="NCBI Taxonomy" id="2996052"/>
    <lineage>
        <taxon>Bacteria</taxon>
        <taxon>Pseudomonadati</taxon>
        <taxon>Bacteroidota</taxon>
        <taxon>Flavobacteriia</taxon>
        <taxon>Flavobacteriales</taxon>
        <taxon>Flavobacteriaceae</taxon>
        <taxon>Galbibacter</taxon>
    </lineage>
</organism>
<dbReference type="RefSeq" id="WP_277899931.1">
    <property type="nucleotide sequence ID" value="NZ_JAPMUA010000003.1"/>
</dbReference>
<protein>
    <recommendedName>
        <fullName evidence="3">DUF4412 domain-containing protein</fullName>
    </recommendedName>
</protein>
<evidence type="ECO:0000313" key="1">
    <source>
        <dbReference type="EMBL" id="MDG3586158.1"/>
    </source>
</evidence>
<evidence type="ECO:0000313" key="2">
    <source>
        <dbReference type="Proteomes" id="UP001153642"/>
    </source>
</evidence>
<reference evidence="1" key="1">
    <citation type="submission" date="2022-11" db="EMBL/GenBank/DDBJ databases">
        <title>High-quality draft genome sequence of Galbibacter sp. strain CMA-7.</title>
        <authorList>
            <person name="Wei L."/>
            <person name="Dong C."/>
            <person name="Shao Z."/>
        </authorList>
    </citation>
    <scope>NUCLEOTIDE SEQUENCE</scope>
    <source>
        <strain evidence="1">CMA-7</strain>
    </source>
</reference>
<accession>A0ABT6FSA5</accession>
<evidence type="ECO:0008006" key="3">
    <source>
        <dbReference type="Google" id="ProtNLM"/>
    </source>
</evidence>